<protein>
    <submittedName>
        <fullName evidence="10">V-type proton ATPase subunit S1</fullName>
    </submittedName>
</protein>
<feature type="transmembrane region" description="Helical" evidence="6">
    <location>
        <begin position="407"/>
        <end position="427"/>
    </location>
</feature>
<dbReference type="PANTHER" id="PTHR12471:SF6">
    <property type="entry name" value="ATPASE H+ TRANSPORTING ACCESSORY PROTEIN 1"/>
    <property type="match status" value="1"/>
</dbReference>
<dbReference type="InterPro" id="IPR046755">
    <property type="entry name" value="VAS1_LD"/>
</dbReference>
<dbReference type="InterPro" id="IPR046756">
    <property type="entry name" value="VAS1/VOA1_TM"/>
</dbReference>
<evidence type="ECO:0000256" key="3">
    <source>
        <dbReference type="ARBA" id="ARBA00022692"/>
    </source>
</evidence>
<accession>A0AAD1W1P3</accession>
<evidence type="ECO:0000313" key="10">
    <source>
        <dbReference type="EMBL" id="CAH2278168.1"/>
    </source>
</evidence>
<evidence type="ECO:0000256" key="2">
    <source>
        <dbReference type="ARBA" id="ARBA00009037"/>
    </source>
</evidence>
<sequence length="452" mass="50538">MYPFSGFLPCFLFVLCPGVLAVSHVPVLLWSSESSIWNSAPATHKGHVTSNHELHRLLQSAIRSTPTNLVLFLQDTLSMDDFTYYSSTYGNESPLRNIQIIMESSPSSLVLPAVDWKTVDGLQGYLQTQDDWNELRINSFDTPVELDKNRPNLIIVNLQPIPRSSEMNKAEAFSGNDEYIGNLTRELSERGVPFTAIYSGIRPSKVFKSLDMAPKLSRQLLSTGSAAKYPPLNVTNGTTTCILFYATTFTVTVNNTKLIDLTNATFVSQSVNTSSSECSNSNTTLSLFYTSPATGLDNLEIRFVMTNMFYTGSARKWFKLQSIMIIPNQQMELNATFNTTYASAPEEYGYHCQQVGTSRLYPETFVPANSAANNWAIYIYEFQIQGFNIQNNLFSYASDCSTFFTPAIWMGLVSTIILLWILAYGTFMIMQLSTNDKFDDPKGQALSVPQTD</sequence>
<comment type="subcellular location">
    <subcellularLocation>
        <location evidence="1">Membrane</location>
        <topology evidence="1">Single-pass membrane protein</topology>
    </subcellularLocation>
</comment>
<evidence type="ECO:0000259" key="8">
    <source>
        <dbReference type="Pfam" id="PF05827"/>
    </source>
</evidence>
<keyword evidence="7" id="KW-0732">Signal</keyword>
<dbReference type="InterPro" id="IPR008388">
    <property type="entry name" value="Ac45_acc_su"/>
</dbReference>
<feature type="domain" description="V-type proton ATPase subunit S1 luminal" evidence="8">
    <location>
        <begin position="240"/>
        <end position="387"/>
    </location>
</feature>
<feature type="domain" description="V-type proton ATPase subunit S1/VOA1 transmembrane" evidence="9">
    <location>
        <begin position="402"/>
        <end position="440"/>
    </location>
</feature>
<evidence type="ECO:0000256" key="4">
    <source>
        <dbReference type="ARBA" id="ARBA00022989"/>
    </source>
</evidence>
<reference evidence="10" key="1">
    <citation type="submission" date="2022-03" db="EMBL/GenBank/DDBJ databases">
        <authorList>
            <person name="Alioto T."/>
            <person name="Alioto T."/>
            <person name="Gomez Garrido J."/>
        </authorList>
    </citation>
    <scope>NUCLEOTIDE SEQUENCE</scope>
</reference>
<evidence type="ECO:0000256" key="6">
    <source>
        <dbReference type="SAM" id="Phobius"/>
    </source>
</evidence>
<dbReference type="GO" id="GO:0030641">
    <property type="term" value="P:regulation of cellular pH"/>
    <property type="evidence" value="ECO:0007669"/>
    <property type="project" value="TreeGrafter"/>
</dbReference>
<dbReference type="GO" id="GO:0001671">
    <property type="term" value="F:ATPase activator activity"/>
    <property type="evidence" value="ECO:0007669"/>
    <property type="project" value="TreeGrafter"/>
</dbReference>
<dbReference type="Pfam" id="PF05827">
    <property type="entry name" value="VAS1_LD"/>
    <property type="match status" value="1"/>
</dbReference>
<proteinExistence type="inferred from homology"/>
<dbReference type="GO" id="GO:0012505">
    <property type="term" value="C:endomembrane system"/>
    <property type="evidence" value="ECO:0007669"/>
    <property type="project" value="UniProtKB-ARBA"/>
</dbReference>
<dbReference type="GO" id="GO:0033176">
    <property type="term" value="C:proton-transporting V-type ATPase complex"/>
    <property type="evidence" value="ECO:0007669"/>
    <property type="project" value="TreeGrafter"/>
</dbReference>
<dbReference type="GO" id="GO:0030659">
    <property type="term" value="C:cytoplasmic vesicle membrane"/>
    <property type="evidence" value="ECO:0007669"/>
    <property type="project" value="UniProtKB-ARBA"/>
</dbReference>
<dbReference type="GO" id="GO:0098588">
    <property type="term" value="C:bounding membrane of organelle"/>
    <property type="evidence" value="ECO:0007669"/>
    <property type="project" value="UniProtKB-ARBA"/>
</dbReference>
<dbReference type="Proteomes" id="UP001295444">
    <property type="component" value="Chromosome 03"/>
</dbReference>
<keyword evidence="4 6" id="KW-1133">Transmembrane helix</keyword>
<keyword evidence="3 6" id="KW-0812">Transmembrane</keyword>
<dbReference type="Pfam" id="PF20520">
    <property type="entry name" value="Ac45-VOA1_TM"/>
    <property type="match status" value="1"/>
</dbReference>
<name>A0AAD1W1P3_PELCU</name>
<evidence type="ECO:0000313" key="11">
    <source>
        <dbReference type="Proteomes" id="UP001295444"/>
    </source>
</evidence>
<evidence type="ECO:0000256" key="1">
    <source>
        <dbReference type="ARBA" id="ARBA00004167"/>
    </source>
</evidence>
<keyword evidence="5 6" id="KW-0472">Membrane</keyword>
<dbReference type="FunFam" id="2.40.160.110:FF:000003">
    <property type="entry name" value="ATPase H+ transporting accessory protein 1"/>
    <property type="match status" value="1"/>
</dbReference>
<dbReference type="Gene3D" id="2.40.160.110">
    <property type="match status" value="1"/>
</dbReference>
<evidence type="ECO:0000256" key="7">
    <source>
        <dbReference type="SAM" id="SignalP"/>
    </source>
</evidence>
<dbReference type="EMBL" id="OW240914">
    <property type="protein sequence ID" value="CAH2278168.1"/>
    <property type="molecule type" value="Genomic_DNA"/>
</dbReference>
<keyword evidence="11" id="KW-1185">Reference proteome</keyword>
<dbReference type="PANTHER" id="PTHR12471">
    <property type="entry name" value="VACUOLAR ATP SYNTHASE SUBUNIT S1"/>
    <property type="match status" value="1"/>
</dbReference>
<organism evidence="10 11">
    <name type="scientific">Pelobates cultripes</name>
    <name type="common">Western spadefoot toad</name>
    <dbReference type="NCBI Taxonomy" id="61616"/>
    <lineage>
        <taxon>Eukaryota</taxon>
        <taxon>Metazoa</taxon>
        <taxon>Chordata</taxon>
        <taxon>Craniata</taxon>
        <taxon>Vertebrata</taxon>
        <taxon>Euteleostomi</taxon>
        <taxon>Amphibia</taxon>
        <taxon>Batrachia</taxon>
        <taxon>Anura</taxon>
        <taxon>Pelobatoidea</taxon>
        <taxon>Pelobatidae</taxon>
        <taxon>Pelobates</taxon>
    </lineage>
</organism>
<dbReference type="AlphaFoldDB" id="A0AAD1W1P3"/>
<evidence type="ECO:0000256" key="5">
    <source>
        <dbReference type="ARBA" id="ARBA00023136"/>
    </source>
</evidence>
<gene>
    <name evidence="10" type="ORF">PECUL_23A051608</name>
</gene>
<feature type="chain" id="PRO_5042158833" evidence="7">
    <location>
        <begin position="22"/>
        <end position="452"/>
    </location>
</feature>
<evidence type="ECO:0000259" key="9">
    <source>
        <dbReference type="Pfam" id="PF20520"/>
    </source>
</evidence>
<feature type="signal peptide" evidence="7">
    <location>
        <begin position="1"/>
        <end position="21"/>
    </location>
</feature>
<comment type="similarity">
    <text evidence="2">Belongs to the vacuolar ATPase subunit S1 family.</text>
</comment>